<accession>A0A4V3SCW0</accession>
<dbReference type="STRING" id="147828.A0A4V3SCW0"/>
<dbReference type="PROSITE" id="PS51203">
    <property type="entry name" value="CS"/>
    <property type="match status" value="1"/>
</dbReference>
<keyword evidence="8" id="KW-1185">Reference proteome</keyword>
<evidence type="ECO:0000259" key="6">
    <source>
        <dbReference type="PROSITE" id="PS51401"/>
    </source>
</evidence>
<evidence type="ECO:0000256" key="2">
    <source>
        <dbReference type="ARBA" id="ARBA00022737"/>
    </source>
</evidence>
<proteinExistence type="predicted"/>
<evidence type="ECO:0000259" key="5">
    <source>
        <dbReference type="PROSITE" id="PS51203"/>
    </source>
</evidence>
<evidence type="ECO:0000256" key="4">
    <source>
        <dbReference type="SAM" id="MobiDB-lite"/>
    </source>
</evidence>
<evidence type="ECO:0008006" key="9">
    <source>
        <dbReference type="Google" id="ProtNLM"/>
    </source>
</evidence>
<dbReference type="Gene3D" id="4.10.1130.20">
    <property type="match status" value="2"/>
</dbReference>
<dbReference type="Pfam" id="PF04968">
    <property type="entry name" value="CHORD"/>
    <property type="match status" value="2"/>
</dbReference>
<dbReference type="OrthoDB" id="10261079at2759"/>
<reference evidence="7 8" key="1">
    <citation type="journal article" date="2019" name="BMC Genomics">
        <title>New insights from Opisthorchis felineus genome: update on genomics of the epidemiologically important liver flukes.</title>
        <authorList>
            <person name="Ershov N.I."/>
            <person name="Mordvinov V.A."/>
            <person name="Prokhortchouk E.B."/>
            <person name="Pakharukova M.Y."/>
            <person name="Gunbin K.V."/>
            <person name="Ustyantsev K."/>
            <person name="Genaev M.A."/>
            <person name="Blinov A.G."/>
            <person name="Mazur A."/>
            <person name="Boulygina E."/>
            <person name="Tsygankova S."/>
            <person name="Khrameeva E."/>
            <person name="Chekanov N."/>
            <person name="Fan G."/>
            <person name="Xiao A."/>
            <person name="Zhang H."/>
            <person name="Xu X."/>
            <person name="Yang H."/>
            <person name="Solovyev V."/>
            <person name="Lee S.M."/>
            <person name="Liu X."/>
            <person name="Afonnikov D.A."/>
            <person name="Skryabin K.G."/>
        </authorList>
    </citation>
    <scope>NUCLEOTIDE SEQUENCE [LARGE SCALE GENOMIC DNA]</scope>
    <source>
        <strain evidence="7">AK-0245</strain>
        <tissue evidence="7">Whole organism</tissue>
    </source>
</reference>
<dbReference type="AlphaFoldDB" id="A0A4V3SCW0"/>
<protein>
    <recommendedName>
        <fullName evidence="9">CS domain-containing protein</fullName>
    </recommendedName>
</protein>
<dbReference type="PANTHER" id="PTHR46983">
    <property type="entry name" value="CYSTEINE AND HISTIDINE-RICH DOMAIN-CONTAINING PROTEIN 1"/>
    <property type="match status" value="1"/>
</dbReference>
<evidence type="ECO:0000313" key="7">
    <source>
        <dbReference type="EMBL" id="TGZ58304.1"/>
    </source>
</evidence>
<dbReference type="Proteomes" id="UP000308267">
    <property type="component" value="Unassembled WGS sequence"/>
</dbReference>
<feature type="domain" description="CS" evidence="5">
    <location>
        <begin position="239"/>
        <end position="329"/>
    </location>
</feature>
<feature type="domain" description="CHORD" evidence="6">
    <location>
        <begin position="7"/>
        <end position="66"/>
    </location>
</feature>
<dbReference type="PROSITE" id="PS51401">
    <property type="entry name" value="CHORD"/>
    <property type="match status" value="2"/>
</dbReference>
<dbReference type="GO" id="GO:0046872">
    <property type="term" value="F:metal ion binding"/>
    <property type="evidence" value="ECO:0007669"/>
    <property type="project" value="UniProtKB-KW"/>
</dbReference>
<evidence type="ECO:0000313" key="8">
    <source>
        <dbReference type="Proteomes" id="UP000308267"/>
    </source>
</evidence>
<sequence length="344" mass="37552">MTGLLQCYNKGCGQKYDEGSNTEDSCQYHPGEPIFHDAKKKWSCCKKFSTDFSEFLSIKGCTKGKHSNVRPVEPEKNKTNGTDSAELSSVPLAPAAPAPLPPVNNLQPRPSPSEPMCQLSVEVTPSLKTLLSKMSIEHKSDAHGTGGIEEDTVNVVVGTSCKNSGCKAAYSGTAADNDLCLYHPGVPIFHEGMKYWTCCNRKTSEFESFMEQIGCATGRHNWTEKAARATNLAVLIAAQATCRHDWFQLPGQVIITVYAKAVIPESVNVTANRVRLHATFEFGADRQRFDKTFELCGTVDPEASVIKLMGTKVEIVLKKGEAMSWPRLEILAPSTATGDESKTQ</sequence>
<dbReference type="InterPro" id="IPR007051">
    <property type="entry name" value="CHORD_dom"/>
</dbReference>
<feature type="domain" description="CHORD" evidence="6">
    <location>
        <begin position="161"/>
        <end position="220"/>
    </location>
</feature>
<keyword evidence="1" id="KW-0479">Metal-binding</keyword>
<name>A0A4V3SCW0_OPIFE</name>
<dbReference type="Gene3D" id="2.60.40.790">
    <property type="match status" value="1"/>
</dbReference>
<organism evidence="7 8">
    <name type="scientific">Opisthorchis felineus</name>
    <dbReference type="NCBI Taxonomy" id="147828"/>
    <lineage>
        <taxon>Eukaryota</taxon>
        <taxon>Metazoa</taxon>
        <taxon>Spiralia</taxon>
        <taxon>Lophotrochozoa</taxon>
        <taxon>Platyhelminthes</taxon>
        <taxon>Trematoda</taxon>
        <taxon>Digenea</taxon>
        <taxon>Opisthorchiida</taxon>
        <taxon>Opisthorchiata</taxon>
        <taxon>Opisthorchiidae</taxon>
        <taxon>Opisthorchis</taxon>
    </lineage>
</organism>
<evidence type="ECO:0000256" key="3">
    <source>
        <dbReference type="ARBA" id="ARBA00022833"/>
    </source>
</evidence>
<dbReference type="EMBL" id="SJOL01009318">
    <property type="protein sequence ID" value="TGZ58304.1"/>
    <property type="molecule type" value="Genomic_DNA"/>
</dbReference>
<keyword evidence="3" id="KW-0862">Zinc</keyword>
<comment type="caution">
    <text evidence="7">The sequence shown here is derived from an EMBL/GenBank/DDBJ whole genome shotgun (WGS) entry which is preliminary data.</text>
</comment>
<gene>
    <name evidence="7" type="ORF">CRM22_009682</name>
</gene>
<keyword evidence="2" id="KW-0677">Repeat</keyword>
<dbReference type="Pfam" id="PF04969">
    <property type="entry name" value="CS"/>
    <property type="match status" value="1"/>
</dbReference>
<dbReference type="InterPro" id="IPR007052">
    <property type="entry name" value="CS_dom"/>
</dbReference>
<dbReference type="InterPro" id="IPR039790">
    <property type="entry name" value="CHRD1"/>
</dbReference>
<feature type="region of interest" description="Disordered" evidence="4">
    <location>
        <begin position="62"/>
        <end position="113"/>
    </location>
</feature>
<evidence type="ECO:0000256" key="1">
    <source>
        <dbReference type="ARBA" id="ARBA00022723"/>
    </source>
</evidence>
<dbReference type="SUPFAM" id="SSF49764">
    <property type="entry name" value="HSP20-like chaperones"/>
    <property type="match status" value="1"/>
</dbReference>
<dbReference type="PANTHER" id="PTHR46983:SF3">
    <property type="entry name" value="CHPADIPLOID STATE MAINTENANCE PROTEIN CHPA"/>
    <property type="match status" value="1"/>
</dbReference>
<dbReference type="InterPro" id="IPR008978">
    <property type="entry name" value="HSP20-like_chaperone"/>
</dbReference>